<dbReference type="HOGENOM" id="CLU_404074_0_0_1"/>
<dbReference type="InterPro" id="IPR012317">
    <property type="entry name" value="Poly(ADP-ribose)pol_cat_dom"/>
</dbReference>
<dbReference type="SUPFAM" id="SSF56399">
    <property type="entry name" value="ADP-ribosylation"/>
    <property type="match status" value="1"/>
</dbReference>
<gene>
    <name evidence="4" type="ORF">SELMODRAFT_422697</name>
</gene>
<dbReference type="eggNOG" id="KOG1037">
    <property type="taxonomic scope" value="Eukaryota"/>
</dbReference>
<dbReference type="InParanoid" id="D8SJ93"/>
<proteinExistence type="predicted"/>
<accession>D8SJ93</accession>
<dbReference type="Pfam" id="PF17171">
    <property type="entry name" value="GST_C_6"/>
    <property type="match status" value="1"/>
</dbReference>
<evidence type="ECO:0000259" key="2">
    <source>
        <dbReference type="Pfam" id="PF00644"/>
    </source>
</evidence>
<dbReference type="EMBL" id="GL377622">
    <property type="protein sequence ID" value="EFJ15758.1"/>
    <property type="molecule type" value="Genomic_DNA"/>
</dbReference>
<feature type="region of interest" description="Disordered" evidence="1">
    <location>
        <begin position="482"/>
        <end position="503"/>
    </location>
</feature>
<dbReference type="STRING" id="88036.D8SJ93"/>
<dbReference type="Gramene" id="EFJ15758">
    <property type="protein sequence ID" value="EFJ15758"/>
    <property type="gene ID" value="SELMODRAFT_422697"/>
</dbReference>
<dbReference type="InterPro" id="IPR033468">
    <property type="entry name" value="Metaxin_GST"/>
</dbReference>
<name>D8SJ93_SELML</name>
<evidence type="ECO:0000259" key="3">
    <source>
        <dbReference type="Pfam" id="PF17171"/>
    </source>
</evidence>
<evidence type="ECO:0000256" key="1">
    <source>
        <dbReference type="SAM" id="MobiDB-lite"/>
    </source>
</evidence>
<dbReference type="AlphaFoldDB" id="D8SJ93"/>
<protein>
    <submittedName>
        <fullName evidence="4">Uncharacterized protein</fullName>
    </submittedName>
</protein>
<evidence type="ECO:0000313" key="5">
    <source>
        <dbReference type="Proteomes" id="UP000001514"/>
    </source>
</evidence>
<organism evidence="5">
    <name type="scientific">Selaginella moellendorffii</name>
    <name type="common">Spikemoss</name>
    <dbReference type="NCBI Taxonomy" id="88036"/>
    <lineage>
        <taxon>Eukaryota</taxon>
        <taxon>Viridiplantae</taxon>
        <taxon>Streptophyta</taxon>
        <taxon>Embryophyta</taxon>
        <taxon>Tracheophyta</taxon>
        <taxon>Lycopodiopsida</taxon>
        <taxon>Selaginellales</taxon>
        <taxon>Selaginellaceae</taxon>
        <taxon>Selaginella</taxon>
    </lineage>
</organism>
<keyword evidence="5" id="KW-1185">Reference proteome</keyword>
<evidence type="ECO:0000313" key="4">
    <source>
        <dbReference type="EMBL" id="EFJ15758.1"/>
    </source>
</evidence>
<dbReference type="GO" id="GO:0003950">
    <property type="term" value="F:NAD+ poly-ADP-ribosyltransferase activity"/>
    <property type="evidence" value="ECO:0007669"/>
    <property type="project" value="InterPro"/>
</dbReference>
<dbReference type="GO" id="GO:0006626">
    <property type="term" value="P:protein targeting to mitochondrion"/>
    <property type="evidence" value="ECO:0000318"/>
    <property type="project" value="GO_Central"/>
</dbReference>
<feature type="domain" description="PARP catalytic" evidence="2">
    <location>
        <begin position="611"/>
        <end position="651"/>
    </location>
</feature>
<dbReference type="KEGG" id="smo:SELMODRAFT_422697"/>
<feature type="domain" description="Metaxin glutathione S-transferase" evidence="3">
    <location>
        <begin position="398"/>
        <end position="459"/>
    </location>
</feature>
<dbReference type="InterPro" id="IPR050931">
    <property type="entry name" value="Mito_Protein_Transport_Metaxin"/>
</dbReference>
<dbReference type="eggNOG" id="KOG3028">
    <property type="taxonomic scope" value="Eukaryota"/>
</dbReference>
<dbReference type="PANTHER" id="PTHR12289">
    <property type="entry name" value="METAXIN RELATED"/>
    <property type="match status" value="1"/>
</dbReference>
<dbReference type="PANTHER" id="PTHR12289:SF41">
    <property type="entry name" value="FAILED AXON CONNECTIONS-RELATED"/>
    <property type="match status" value="1"/>
</dbReference>
<sequence>MGSLGEHWPNAAIRRVDASAIEEYAQANKHGFQLEKRSMKPINPSRQCFAGKIYGLRLIVALHAPAGDFYSFIGCFSEFHHVFVENALPAHLGIKDYARILGEELATFAETYHHLLPPPRKMESMHDALEVLEEIRQDARDWENDVAKLYPVLVLLPVDFLPGNDGTFGNCSGLTDDTEEPDGVPMDELCAELIDPTKLPIFTVTWDVSSRSDKEKFVRLSEYEKRGHLVLTVRPPSFHLPTACPRSLSTYLYLCLAKKPFLVEHSNADLNLPLVDWNLHTAFGSGVEDFLRSTVMCDLDAGLNEGEAAKVESLRPLFMDLDDALYLELWTKRQCRKKSGWFSLDAAGGDIETSHLPWPINKLVAWTRRARAMTRLGINWKNSEARQKEIYGRALRAYKDLSSVKQLNKDSKYLCGMRPTSLDAMLLAHILFVKRISLENSILRAALELEHPELIEYSDLGILLIAWQCVCGLGTGSAEVQGKQTMDDGKQLKKQKAGGGGDAKSREQDAFLLSLAFLVLIKLCTVRWSPVADVVCDAWVESFKAISRPIGEVSGDTLDDPLSDRCPKLGDYKIYLEKTYEPSVSIIAESRAASFQEIDKLNNEVVGACNLIKGMQPAIYNAPVPGYMFGKGLYCTGASCKAVTYAFSGVDGPVILALGDDMLVFPKAGEVKLQFIVQVEK</sequence>
<reference evidence="4 5" key="1">
    <citation type="journal article" date="2011" name="Science">
        <title>The Selaginella genome identifies genetic changes associated with the evolution of vascular plants.</title>
        <authorList>
            <person name="Banks J.A."/>
            <person name="Nishiyama T."/>
            <person name="Hasebe M."/>
            <person name="Bowman J.L."/>
            <person name="Gribskov M."/>
            <person name="dePamphilis C."/>
            <person name="Albert V.A."/>
            <person name="Aono N."/>
            <person name="Aoyama T."/>
            <person name="Ambrose B.A."/>
            <person name="Ashton N.W."/>
            <person name="Axtell M.J."/>
            <person name="Barker E."/>
            <person name="Barker M.S."/>
            <person name="Bennetzen J.L."/>
            <person name="Bonawitz N.D."/>
            <person name="Chapple C."/>
            <person name="Cheng C."/>
            <person name="Correa L.G."/>
            <person name="Dacre M."/>
            <person name="DeBarry J."/>
            <person name="Dreyer I."/>
            <person name="Elias M."/>
            <person name="Engstrom E.M."/>
            <person name="Estelle M."/>
            <person name="Feng L."/>
            <person name="Finet C."/>
            <person name="Floyd S.K."/>
            <person name="Frommer W.B."/>
            <person name="Fujita T."/>
            <person name="Gramzow L."/>
            <person name="Gutensohn M."/>
            <person name="Harholt J."/>
            <person name="Hattori M."/>
            <person name="Heyl A."/>
            <person name="Hirai T."/>
            <person name="Hiwatashi Y."/>
            <person name="Ishikawa M."/>
            <person name="Iwata M."/>
            <person name="Karol K.G."/>
            <person name="Koehler B."/>
            <person name="Kolukisaoglu U."/>
            <person name="Kubo M."/>
            <person name="Kurata T."/>
            <person name="Lalonde S."/>
            <person name="Li K."/>
            <person name="Li Y."/>
            <person name="Litt A."/>
            <person name="Lyons E."/>
            <person name="Manning G."/>
            <person name="Maruyama T."/>
            <person name="Michael T.P."/>
            <person name="Mikami K."/>
            <person name="Miyazaki S."/>
            <person name="Morinaga S."/>
            <person name="Murata T."/>
            <person name="Mueller-Roeber B."/>
            <person name="Nelson D.R."/>
            <person name="Obara M."/>
            <person name="Oguri Y."/>
            <person name="Olmstead R.G."/>
            <person name="Onodera N."/>
            <person name="Petersen B.L."/>
            <person name="Pils B."/>
            <person name="Prigge M."/>
            <person name="Rensing S.A."/>
            <person name="Riano-Pachon D.M."/>
            <person name="Roberts A.W."/>
            <person name="Sato Y."/>
            <person name="Scheller H.V."/>
            <person name="Schulz B."/>
            <person name="Schulz C."/>
            <person name="Shakirov E.V."/>
            <person name="Shibagaki N."/>
            <person name="Shinohara N."/>
            <person name="Shippen D.E."/>
            <person name="Soerensen I."/>
            <person name="Sotooka R."/>
            <person name="Sugimoto N."/>
            <person name="Sugita M."/>
            <person name="Sumikawa N."/>
            <person name="Tanurdzic M."/>
            <person name="Theissen G."/>
            <person name="Ulvskov P."/>
            <person name="Wakazuki S."/>
            <person name="Weng J.K."/>
            <person name="Willats W.W."/>
            <person name="Wipf D."/>
            <person name="Wolf P.G."/>
            <person name="Yang L."/>
            <person name="Zimmer A.D."/>
            <person name="Zhu Q."/>
            <person name="Mitros T."/>
            <person name="Hellsten U."/>
            <person name="Loque D."/>
            <person name="Otillar R."/>
            <person name="Salamov A."/>
            <person name="Schmutz J."/>
            <person name="Shapiro H."/>
            <person name="Lindquist E."/>
            <person name="Lucas S."/>
            <person name="Rokhsar D."/>
            <person name="Grigoriev I.V."/>
        </authorList>
    </citation>
    <scope>NUCLEOTIDE SEQUENCE [LARGE SCALE GENOMIC DNA]</scope>
</reference>
<dbReference type="Pfam" id="PF00644">
    <property type="entry name" value="PARP"/>
    <property type="match status" value="1"/>
</dbReference>
<dbReference type="Proteomes" id="UP000001514">
    <property type="component" value="Unassembled WGS sequence"/>
</dbReference>
<dbReference type="GO" id="GO:0001401">
    <property type="term" value="C:SAM complex"/>
    <property type="evidence" value="ECO:0000318"/>
    <property type="project" value="GO_Central"/>
</dbReference>